<dbReference type="AlphaFoldDB" id="A0A433QBY6"/>
<sequence>MATMTTAKSLKVWFIDHRKNKMWVGTAKYRVCYKPVMGIVTDEIKTNNKNANLYFYPDAGCKNAQYYAHGKDTVIGVNFSYRSWAYVSDTKGLPKAVKQYKAPNSKIRTNSNSTAPLTLIESKFERSHE</sequence>
<evidence type="ECO:0000313" key="1">
    <source>
        <dbReference type="EMBL" id="RUS27249.1"/>
    </source>
</evidence>
<gene>
    <name evidence="1" type="ORF">BC938DRAFT_483528</name>
</gene>
<proteinExistence type="predicted"/>
<keyword evidence="2" id="KW-1185">Reference proteome</keyword>
<dbReference type="Proteomes" id="UP000274822">
    <property type="component" value="Unassembled WGS sequence"/>
</dbReference>
<accession>A0A433QBY6</accession>
<name>A0A433QBY6_9FUNG</name>
<comment type="caution">
    <text evidence="1">The sequence shown here is derived from an EMBL/GenBank/DDBJ whole genome shotgun (WGS) entry which is preliminary data.</text>
</comment>
<protein>
    <submittedName>
        <fullName evidence="1">Uncharacterized protein</fullName>
    </submittedName>
</protein>
<dbReference type="EMBL" id="RBNJ01008791">
    <property type="protein sequence ID" value="RUS27249.1"/>
    <property type="molecule type" value="Genomic_DNA"/>
</dbReference>
<organism evidence="1 2">
    <name type="scientific">Jimgerdemannia flammicorona</name>
    <dbReference type="NCBI Taxonomy" id="994334"/>
    <lineage>
        <taxon>Eukaryota</taxon>
        <taxon>Fungi</taxon>
        <taxon>Fungi incertae sedis</taxon>
        <taxon>Mucoromycota</taxon>
        <taxon>Mucoromycotina</taxon>
        <taxon>Endogonomycetes</taxon>
        <taxon>Endogonales</taxon>
        <taxon>Endogonaceae</taxon>
        <taxon>Jimgerdemannia</taxon>
    </lineage>
</organism>
<reference evidence="1 2" key="1">
    <citation type="journal article" date="2018" name="New Phytol.">
        <title>Phylogenomics of Endogonaceae and evolution of mycorrhizas within Mucoromycota.</title>
        <authorList>
            <person name="Chang Y."/>
            <person name="Desiro A."/>
            <person name="Na H."/>
            <person name="Sandor L."/>
            <person name="Lipzen A."/>
            <person name="Clum A."/>
            <person name="Barry K."/>
            <person name="Grigoriev I.V."/>
            <person name="Martin F.M."/>
            <person name="Stajich J.E."/>
            <person name="Smith M.E."/>
            <person name="Bonito G."/>
            <person name="Spatafora J.W."/>
        </authorList>
    </citation>
    <scope>NUCLEOTIDE SEQUENCE [LARGE SCALE GENOMIC DNA]</scope>
    <source>
        <strain evidence="1 2">AD002</strain>
    </source>
</reference>
<evidence type="ECO:0000313" key="2">
    <source>
        <dbReference type="Proteomes" id="UP000274822"/>
    </source>
</evidence>